<keyword evidence="4" id="KW-0130">Cell adhesion</keyword>
<dbReference type="GO" id="GO:0007155">
    <property type="term" value="P:cell adhesion"/>
    <property type="evidence" value="ECO:0007669"/>
    <property type="project" value="UniProtKB-KW"/>
</dbReference>
<evidence type="ECO:0000259" key="13">
    <source>
        <dbReference type="PROSITE" id="PS50041"/>
    </source>
</evidence>
<keyword evidence="9" id="KW-0675">Receptor</keyword>
<evidence type="ECO:0000313" key="15">
    <source>
        <dbReference type="Proteomes" id="UP000694387"/>
    </source>
</evidence>
<dbReference type="InterPro" id="IPR016186">
    <property type="entry name" value="C-type_lectin-like/link_sf"/>
</dbReference>
<dbReference type="GO" id="GO:0005886">
    <property type="term" value="C:plasma membrane"/>
    <property type="evidence" value="ECO:0007669"/>
    <property type="project" value="UniProtKB-ARBA"/>
</dbReference>
<dbReference type="InterPro" id="IPR013600">
    <property type="entry name" value="Ly49_N"/>
</dbReference>
<keyword evidence="6 12" id="KW-1133">Transmembrane helix</keyword>
<dbReference type="Pfam" id="PF08391">
    <property type="entry name" value="Ly49"/>
    <property type="match status" value="1"/>
</dbReference>
<evidence type="ECO:0000256" key="6">
    <source>
        <dbReference type="ARBA" id="ARBA00022989"/>
    </source>
</evidence>
<dbReference type="SUPFAM" id="SSF56436">
    <property type="entry name" value="C-type lectin-like"/>
    <property type="match status" value="1"/>
</dbReference>
<dbReference type="AlphaFoldDB" id="A0A8C4MBK1"/>
<evidence type="ECO:0000313" key="14">
    <source>
        <dbReference type="Ensembl" id="ENSEASP00005021525.2"/>
    </source>
</evidence>
<reference evidence="14 15" key="1">
    <citation type="journal article" date="2020" name="Nat. Commun.">
        <title>Donkey genomes provide new insights into domestication and selection for coat color.</title>
        <authorList>
            <person name="Wang"/>
            <person name="C."/>
            <person name="Li"/>
            <person name="H."/>
            <person name="Guo"/>
            <person name="Y."/>
            <person name="Huang"/>
            <person name="J."/>
            <person name="Sun"/>
            <person name="Y."/>
            <person name="Min"/>
            <person name="J."/>
            <person name="Wang"/>
            <person name="J."/>
            <person name="Fang"/>
            <person name="X."/>
            <person name="Zhao"/>
            <person name="Z."/>
            <person name="Wang"/>
            <person name="S."/>
            <person name="Zhang"/>
            <person name="Y."/>
            <person name="Liu"/>
            <person name="Q."/>
            <person name="Jiang"/>
            <person name="Q."/>
            <person name="Wang"/>
            <person name="X."/>
            <person name="Guo"/>
            <person name="Y."/>
            <person name="Yang"/>
            <person name="C."/>
            <person name="Wang"/>
            <person name="Y."/>
            <person name="Tian"/>
            <person name="F."/>
            <person name="Zhuang"/>
            <person name="G."/>
            <person name="Fan"/>
            <person name="Y."/>
            <person name="Gao"/>
            <person name="Q."/>
            <person name="Li"/>
            <person name="Y."/>
            <person name="Ju"/>
            <person name="Z."/>
            <person name="Li"/>
            <person name="J."/>
            <person name="Li"/>
            <person name="R."/>
            <person name="Hou"/>
            <person name="M."/>
            <person name="Yang"/>
            <person name="G."/>
            <person name="Liu"/>
            <person name="G."/>
            <person name="Liu"/>
            <person name="W."/>
            <person name="Guo"/>
            <person name="J."/>
            <person name="Pan"/>
            <person name="S."/>
            <person name="Fan"/>
            <person name="G."/>
            <person name="Zhang"/>
            <person name="W."/>
            <person name="Zhang"/>
            <person name="R."/>
            <person name="Yu"/>
            <person name="J."/>
            <person name="Zhang"/>
            <person name="X."/>
            <person name="Yin"/>
            <person name="Q."/>
            <person name="Ji"/>
            <person name="C."/>
            <person name="Jin"/>
            <person name="Y."/>
            <person name="Yue"/>
            <person name="G."/>
            <person name="Liu"/>
            <person name="M."/>
            <person name="Xu"/>
            <person name="J."/>
            <person name="Liu"/>
            <person name="S."/>
            <person name="Jordana"/>
            <person name="J."/>
            <person name="Noce"/>
            <person name="A."/>
            <person name="Amills"/>
            <person name="M."/>
            <person name="Wu"/>
            <person name="D.D."/>
            <person name="Li"/>
            <person name="S."/>
            <person name="Zhou"/>
            <person name="X. and Zhong"/>
            <person name="J."/>
        </authorList>
    </citation>
    <scope>NUCLEOTIDE SEQUENCE [LARGE SCALE GENOMIC DNA]</scope>
</reference>
<dbReference type="InterPro" id="IPR016187">
    <property type="entry name" value="CTDL_fold"/>
</dbReference>
<dbReference type="PANTHER" id="PTHR46329">
    <property type="entry name" value="KILLER CELL LECTIN-LIKE RECEPTOR 2"/>
    <property type="match status" value="1"/>
</dbReference>
<protein>
    <recommendedName>
        <fullName evidence="13">C-type lectin domain-containing protein</fullName>
    </recommendedName>
</protein>
<evidence type="ECO:0000256" key="2">
    <source>
        <dbReference type="ARBA" id="ARBA00022692"/>
    </source>
</evidence>
<dbReference type="CDD" id="cd03593">
    <property type="entry name" value="CLECT_NK_receptors_like"/>
    <property type="match status" value="1"/>
</dbReference>
<feature type="compositionally biased region" description="Polar residues" evidence="11">
    <location>
        <begin position="49"/>
        <end position="64"/>
    </location>
</feature>
<dbReference type="InterPro" id="IPR033992">
    <property type="entry name" value="NKR-like_CTLD"/>
</dbReference>
<feature type="domain" description="C-type lectin" evidence="13">
    <location>
        <begin position="191"/>
        <end position="300"/>
    </location>
</feature>
<feature type="region of interest" description="Disordered" evidence="11">
    <location>
        <begin position="49"/>
        <end position="70"/>
    </location>
</feature>
<gene>
    <name evidence="14" type="primary">LOC106834107</name>
</gene>
<evidence type="ECO:0000256" key="12">
    <source>
        <dbReference type="SAM" id="Phobius"/>
    </source>
</evidence>
<keyword evidence="8" id="KW-1015">Disulfide bond</keyword>
<dbReference type="InterPro" id="IPR052013">
    <property type="entry name" value="Mouse_KLRs"/>
</dbReference>
<evidence type="ECO:0000256" key="8">
    <source>
        <dbReference type="ARBA" id="ARBA00023157"/>
    </source>
</evidence>
<evidence type="ECO:0000256" key="9">
    <source>
        <dbReference type="ARBA" id="ARBA00023170"/>
    </source>
</evidence>
<evidence type="ECO:0000256" key="1">
    <source>
        <dbReference type="ARBA" id="ARBA00004606"/>
    </source>
</evidence>
<dbReference type="Gene3D" id="3.10.100.10">
    <property type="entry name" value="Mannose-Binding Protein A, subunit A"/>
    <property type="match status" value="1"/>
</dbReference>
<dbReference type="GeneTree" id="ENSGT00390000008117"/>
<comment type="subcellular location">
    <subcellularLocation>
        <location evidence="1">Membrane</location>
        <topology evidence="1">Single-pass type II membrane protein</topology>
    </subcellularLocation>
</comment>
<dbReference type="SMART" id="SM00034">
    <property type="entry name" value="CLECT"/>
    <property type="match status" value="1"/>
</dbReference>
<dbReference type="GO" id="GO:0030246">
    <property type="term" value="F:carbohydrate binding"/>
    <property type="evidence" value="ECO:0007669"/>
    <property type="project" value="UniProtKB-KW"/>
</dbReference>
<dbReference type="Proteomes" id="UP000694387">
    <property type="component" value="Chromosome 8"/>
</dbReference>
<keyword evidence="10" id="KW-0325">Glycoprotein</keyword>
<proteinExistence type="predicted"/>
<dbReference type="PANTHER" id="PTHR46329:SF1">
    <property type="entry name" value="KILLER CELL LECTIN-LIKE RECEPTOR 2"/>
    <property type="match status" value="1"/>
</dbReference>
<keyword evidence="2 12" id="KW-0812">Transmembrane</keyword>
<dbReference type="Ensembl" id="ENSEAST00005023363.2">
    <property type="protein sequence ID" value="ENSEASP00005021525.2"/>
    <property type="gene ID" value="ENSEASG00005014731.2"/>
</dbReference>
<dbReference type="InterPro" id="IPR001304">
    <property type="entry name" value="C-type_lectin-like"/>
</dbReference>
<evidence type="ECO:0000256" key="3">
    <source>
        <dbReference type="ARBA" id="ARBA00022734"/>
    </source>
</evidence>
<dbReference type="Pfam" id="PF00059">
    <property type="entry name" value="Lectin_C"/>
    <property type="match status" value="1"/>
</dbReference>
<sequence length="312" mass="36225">MFLQTDILICLYIEIILLRSFNAEHIFLVTLDMSNQEVTYSSLRFLQAPSESQNRLSPRSTQRPGKTDDKETSVPWHLLVVTLGILCLLLLVTVTVLGTMIFRCIREKQQEESRQNLSQKYNIIQKDNYLKEQLLTNKTLEYGILKNETLQQKKEIASLFKEKMRCHRKQGIFPKSLQNTGKLYDNRWSCCGVNCYYFTTKKENWRGCKQTCESYNLSLLKIDDEDELAFVQPQTYRDSYWIGLSYNAKESKWKWIDNGTFSGTNLKIISLHSGIKGCAFLTATKITAIDCVNEYKCICEKRIDSVLTACFN</sequence>
<evidence type="ECO:0000256" key="7">
    <source>
        <dbReference type="ARBA" id="ARBA00023136"/>
    </source>
</evidence>
<organism evidence="14 15">
    <name type="scientific">Equus asinus</name>
    <name type="common">Donkey</name>
    <name type="synonym">Equus africanus asinus</name>
    <dbReference type="NCBI Taxonomy" id="9793"/>
    <lineage>
        <taxon>Eukaryota</taxon>
        <taxon>Metazoa</taxon>
        <taxon>Chordata</taxon>
        <taxon>Craniata</taxon>
        <taxon>Vertebrata</taxon>
        <taxon>Euteleostomi</taxon>
        <taxon>Mammalia</taxon>
        <taxon>Eutheria</taxon>
        <taxon>Laurasiatheria</taxon>
        <taxon>Perissodactyla</taxon>
        <taxon>Equidae</taxon>
        <taxon>Equus</taxon>
    </lineage>
</organism>
<accession>A0A8C4MBK1</accession>
<evidence type="ECO:0000256" key="5">
    <source>
        <dbReference type="ARBA" id="ARBA00022968"/>
    </source>
</evidence>
<name>A0A8C4MBK1_EQUAS</name>
<reference evidence="14" key="3">
    <citation type="submission" date="2025-09" db="UniProtKB">
        <authorList>
            <consortium name="Ensembl"/>
        </authorList>
    </citation>
    <scope>IDENTIFICATION</scope>
</reference>
<reference evidence="14" key="2">
    <citation type="submission" date="2025-08" db="UniProtKB">
        <authorList>
            <consortium name="Ensembl"/>
        </authorList>
    </citation>
    <scope>IDENTIFICATION</scope>
</reference>
<evidence type="ECO:0000256" key="4">
    <source>
        <dbReference type="ARBA" id="ARBA00022889"/>
    </source>
</evidence>
<keyword evidence="5" id="KW-0735">Signal-anchor</keyword>
<keyword evidence="3" id="KW-0430">Lectin</keyword>
<keyword evidence="15" id="KW-1185">Reference proteome</keyword>
<feature type="transmembrane region" description="Helical" evidence="12">
    <location>
        <begin position="76"/>
        <end position="102"/>
    </location>
</feature>
<evidence type="ECO:0000256" key="10">
    <source>
        <dbReference type="ARBA" id="ARBA00023180"/>
    </source>
</evidence>
<dbReference type="PROSITE" id="PS50041">
    <property type="entry name" value="C_TYPE_LECTIN_2"/>
    <property type="match status" value="1"/>
</dbReference>
<evidence type="ECO:0000256" key="11">
    <source>
        <dbReference type="SAM" id="MobiDB-lite"/>
    </source>
</evidence>
<keyword evidence="7 12" id="KW-0472">Membrane</keyword>